<keyword evidence="6" id="KW-1185">Reference proteome</keyword>
<gene>
    <name evidence="5" type="ORF">OBRU01_08384</name>
</gene>
<dbReference type="Proteomes" id="UP000037510">
    <property type="component" value="Unassembled WGS sequence"/>
</dbReference>
<feature type="non-terminal residue" evidence="5">
    <location>
        <position position="1"/>
    </location>
</feature>
<comment type="caution">
    <text evidence="5">The sequence shown here is derived from an EMBL/GenBank/DDBJ whole genome shotgun (WGS) entry which is preliminary data.</text>
</comment>
<evidence type="ECO:0000313" key="6">
    <source>
        <dbReference type="Proteomes" id="UP000037510"/>
    </source>
</evidence>
<dbReference type="InterPro" id="IPR050274">
    <property type="entry name" value="Nuclear_hormone_rcpt_NR2"/>
</dbReference>
<proteinExistence type="predicted"/>
<protein>
    <recommendedName>
        <fullName evidence="4">NR LBD domain-containing protein</fullName>
    </recommendedName>
</protein>
<accession>A0A0L7LI16</accession>
<dbReference type="AlphaFoldDB" id="A0A0L7LI16"/>
<keyword evidence="1" id="KW-0805">Transcription regulation</keyword>
<keyword evidence="2" id="KW-0804">Transcription</keyword>
<dbReference type="STRING" id="104452.A0A0L7LI16"/>
<organism evidence="5 6">
    <name type="scientific">Operophtera brumata</name>
    <name type="common">Winter moth</name>
    <name type="synonym">Phalaena brumata</name>
    <dbReference type="NCBI Taxonomy" id="104452"/>
    <lineage>
        <taxon>Eukaryota</taxon>
        <taxon>Metazoa</taxon>
        <taxon>Ecdysozoa</taxon>
        <taxon>Arthropoda</taxon>
        <taxon>Hexapoda</taxon>
        <taxon>Insecta</taxon>
        <taxon>Pterygota</taxon>
        <taxon>Neoptera</taxon>
        <taxon>Endopterygota</taxon>
        <taxon>Lepidoptera</taxon>
        <taxon>Glossata</taxon>
        <taxon>Ditrysia</taxon>
        <taxon>Geometroidea</taxon>
        <taxon>Geometridae</taxon>
        <taxon>Larentiinae</taxon>
        <taxon>Operophtera</taxon>
    </lineage>
</organism>
<keyword evidence="3" id="KW-0675">Receptor</keyword>
<dbReference type="InterPro" id="IPR035500">
    <property type="entry name" value="NHR-like_dom_sf"/>
</dbReference>
<evidence type="ECO:0000256" key="1">
    <source>
        <dbReference type="ARBA" id="ARBA00023015"/>
    </source>
</evidence>
<dbReference type="InterPro" id="IPR000536">
    <property type="entry name" value="Nucl_hrmn_rcpt_lig-bd"/>
</dbReference>
<dbReference type="SUPFAM" id="SSF48508">
    <property type="entry name" value="Nuclear receptor ligand-binding domain"/>
    <property type="match status" value="2"/>
</dbReference>
<evidence type="ECO:0000313" key="5">
    <source>
        <dbReference type="EMBL" id="KOB74871.1"/>
    </source>
</evidence>
<dbReference type="PANTHER" id="PTHR24083">
    <property type="entry name" value="NUCLEAR HORMONE RECEPTOR"/>
    <property type="match status" value="1"/>
</dbReference>
<evidence type="ECO:0000256" key="3">
    <source>
        <dbReference type="ARBA" id="ARBA00023170"/>
    </source>
</evidence>
<reference evidence="5 6" key="1">
    <citation type="journal article" date="2015" name="Genome Biol. Evol.">
        <title>The genome of winter moth (Operophtera brumata) provides a genomic perspective on sexual dimorphism and phenology.</title>
        <authorList>
            <person name="Derks M.F."/>
            <person name="Smit S."/>
            <person name="Salis L."/>
            <person name="Schijlen E."/>
            <person name="Bossers A."/>
            <person name="Mateman C."/>
            <person name="Pijl A.S."/>
            <person name="de Ridder D."/>
            <person name="Groenen M.A."/>
            <person name="Visser M.E."/>
            <person name="Megens H.J."/>
        </authorList>
    </citation>
    <scope>NUCLEOTIDE SEQUENCE [LARGE SCALE GENOMIC DNA]</scope>
    <source>
        <strain evidence="5">WM2013NL</strain>
        <tissue evidence="5">Head and thorax</tissue>
    </source>
</reference>
<evidence type="ECO:0000259" key="4">
    <source>
        <dbReference type="PROSITE" id="PS51843"/>
    </source>
</evidence>
<dbReference type="PROSITE" id="PS51843">
    <property type="entry name" value="NR_LBD"/>
    <property type="match status" value="1"/>
</dbReference>
<name>A0A0L7LI16_OPEBR</name>
<dbReference type="Gene3D" id="1.10.565.10">
    <property type="entry name" value="Retinoid X Receptor"/>
    <property type="match status" value="2"/>
</dbReference>
<sequence length="182" mass="20279">VILLEEAWSELFLLNAIQWCLPLDAACATLFGTEQSDQENGLSSATARRLREVLARYRAVLVDPAEFACMKAIVLFRSGKNGLSSATARRLREVLARYRAVLVDPAEFACMKAIVLFRSGAQVMLMSHSRAAHGAAPARFGRLLLLLPLLRLVPPHHLEKEYFSKTIGHTPMEKVLADMYKN</sequence>
<dbReference type="EMBL" id="JTDY01001104">
    <property type="protein sequence ID" value="KOB74871.1"/>
    <property type="molecule type" value="Genomic_DNA"/>
</dbReference>
<feature type="domain" description="NR LBD" evidence="4">
    <location>
        <begin position="1"/>
        <end position="182"/>
    </location>
</feature>
<evidence type="ECO:0000256" key="2">
    <source>
        <dbReference type="ARBA" id="ARBA00023163"/>
    </source>
</evidence>